<gene>
    <name evidence="2" type="ORF">AsAng_0024770</name>
</gene>
<evidence type="ECO:0008006" key="4">
    <source>
        <dbReference type="Google" id="ProtNLM"/>
    </source>
</evidence>
<dbReference type="RefSeq" id="WP_264792909.1">
    <property type="nucleotide sequence ID" value="NZ_AP026867.1"/>
</dbReference>
<dbReference type="Proteomes" id="UP001060919">
    <property type="component" value="Chromosome"/>
</dbReference>
<protein>
    <recommendedName>
        <fullName evidence="4">Lipoprotein</fullName>
    </recommendedName>
</protein>
<keyword evidence="3" id="KW-1185">Reference proteome</keyword>
<reference evidence="2" key="1">
    <citation type="submission" date="2022-09" db="EMBL/GenBank/DDBJ databases">
        <title>Aureispira anguillicida sp. nov., isolated from Leptocephalus of Japanese eel Anguilla japonica.</title>
        <authorList>
            <person name="Yuasa K."/>
            <person name="Mekata T."/>
            <person name="Ikunari K."/>
        </authorList>
    </citation>
    <scope>NUCLEOTIDE SEQUENCE</scope>
    <source>
        <strain evidence="2">EL160426</strain>
    </source>
</reference>
<dbReference type="EMBL" id="AP026867">
    <property type="protein sequence ID" value="BDS11763.1"/>
    <property type="molecule type" value="Genomic_DNA"/>
</dbReference>
<feature type="chain" id="PRO_5037885993" description="Lipoprotein" evidence="1">
    <location>
        <begin position="25"/>
        <end position="479"/>
    </location>
</feature>
<name>A0A915YEZ1_9BACT</name>
<evidence type="ECO:0000256" key="1">
    <source>
        <dbReference type="SAM" id="SignalP"/>
    </source>
</evidence>
<organism evidence="2 3">
    <name type="scientific">Aureispira anguillae</name>
    <dbReference type="NCBI Taxonomy" id="2864201"/>
    <lineage>
        <taxon>Bacteria</taxon>
        <taxon>Pseudomonadati</taxon>
        <taxon>Bacteroidota</taxon>
        <taxon>Saprospiria</taxon>
        <taxon>Saprospirales</taxon>
        <taxon>Saprospiraceae</taxon>
        <taxon>Aureispira</taxon>
    </lineage>
</organism>
<dbReference type="AlphaFoldDB" id="A0A915YEZ1"/>
<feature type="signal peptide" evidence="1">
    <location>
        <begin position="1"/>
        <end position="24"/>
    </location>
</feature>
<evidence type="ECO:0000313" key="2">
    <source>
        <dbReference type="EMBL" id="BDS11763.1"/>
    </source>
</evidence>
<accession>A0A915YEZ1</accession>
<sequence>MIKTTQIQSWLFLIFILGFHTACQQDPNLTPTNAHIDFVQQYGSSSKQIAADVKQTPDGGYIMVGSAYSQATEVEADILVIKTDAAGIEQWSVLLGKAAGMGTGALSNEYVRYDELAVKVELLPNNGGYVIAGNRTYVAYPNAASTVGTKHQSKIVLYELDLNGGLSVVNGTELKEGKESTEMLSDFKLDENNGVIKYVLTGYTTDITTNKPIDPDNGIYDLTDIFTTVLDDSFTPLWFAGNSTYGFSGKDYGTSIQILPDAYLVIGTVQEKDGNNGFNSKLAAIKMRKDNGMPLSPKYFGDQDYDLAGGHSTYNPSTQKITITGHAKNSSLVNANQVFVLQVDEALNTQYPNGTNSSTYGFKFLGLTAPSSLSLGSTYEAASIDWLPNNEGFVIAVTHEDQLGTDIGIVNLEANFDLRSGWPYYQGTIGNRSNELAATVIAATNSANNQAVITFTGTFEANTNTSQIGLVQLNTTTAL</sequence>
<dbReference type="KEGG" id="aup:AsAng_0024770"/>
<keyword evidence="1" id="KW-0732">Signal</keyword>
<proteinExistence type="predicted"/>
<evidence type="ECO:0000313" key="3">
    <source>
        <dbReference type="Proteomes" id="UP001060919"/>
    </source>
</evidence>